<gene>
    <name evidence="2" type="ORF">AQJ11_38685</name>
</gene>
<dbReference type="EMBL" id="LMWP01000050">
    <property type="protein sequence ID" value="KUN17195.1"/>
    <property type="molecule type" value="Genomic_DNA"/>
</dbReference>
<accession>A0A101PT51</accession>
<evidence type="ECO:0000256" key="1">
    <source>
        <dbReference type="SAM" id="MobiDB-lite"/>
    </source>
</evidence>
<keyword evidence="3" id="KW-1185">Reference proteome</keyword>
<evidence type="ECO:0000313" key="2">
    <source>
        <dbReference type="EMBL" id="KUN17195.1"/>
    </source>
</evidence>
<name>A0A101PT51_STRCK</name>
<comment type="caution">
    <text evidence="2">The sequence shown here is derived from an EMBL/GenBank/DDBJ whole genome shotgun (WGS) entry which is preliminary data.</text>
</comment>
<protein>
    <submittedName>
        <fullName evidence="2">Uncharacterized protein</fullName>
    </submittedName>
</protein>
<reference evidence="2 3" key="1">
    <citation type="submission" date="2015-10" db="EMBL/GenBank/DDBJ databases">
        <title>Draft genome sequence of Streptomyces corchorusii DSM 40340, type strain for the species Streptomyces corchorusii.</title>
        <authorList>
            <person name="Ruckert C."/>
            <person name="Winkler A."/>
            <person name="Kalinowski J."/>
            <person name="Kampfer P."/>
            <person name="Glaeser S."/>
        </authorList>
    </citation>
    <scope>NUCLEOTIDE SEQUENCE [LARGE SCALE GENOMIC DNA]</scope>
    <source>
        <strain evidence="2 3">DSM 40340</strain>
    </source>
</reference>
<feature type="region of interest" description="Disordered" evidence="1">
    <location>
        <begin position="1"/>
        <end position="75"/>
    </location>
</feature>
<dbReference type="Proteomes" id="UP000053398">
    <property type="component" value="Unassembled WGS sequence"/>
</dbReference>
<proteinExistence type="predicted"/>
<organism evidence="2 3">
    <name type="scientific">Streptomyces corchorusii</name>
    <name type="common">Streptomyces chibaensis</name>
    <dbReference type="NCBI Taxonomy" id="1903"/>
    <lineage>
        <taxon>Bacteria</taxon>
        <taxon>Bacillati</taxon>
        <taxon>Actinomycetota</taxon>
        <taxon>Actinomycetes</taxon>
        <taxon>Kitasatosporales</taxon>
        <taxon>Streptomycetaceae</taxon>
        <taxon>Streptomyces</taxon>
    </lineage>
</organism>
<dbReference type="AlphaFoldDB" id="A0A101PT51"/>
<feature type="compositionally biased region" description="Gly residues" evidence="1">
    <location>
        <begin position="1"/>
        <end position="20"/>
    </location>
</feature>
<evidence type="ECO:0000313" key="3">
    <source>
        <dbReference type="Proteomes" id="UP000053398"/>
    </source>
</evidence>
<sequence length="75" mass="7519">MPDAGRGGQPPGAEATGGGPAPVRRAEPARQPAPGLLPYGLPDPTVLPADDAQTARESAVNSACAHGMERGPPKR</sequence>